<evidence type="ECO:0000313" key="2">
    <source>
        <dbReference type="Proteomes" id="UP000177103"/>
    </source>
</evidence>
<evidence type="ECO:0008006" key="3">
    <source>
        <dbReference type="Google" id="ProtNLM"/>
    </source>
</evidence>
<protein>
    <recommendedName>
        <fullName evidence="3">Methyltransferase type 11 domain-containing protein</fullName>
    </recommendedName>
</protein>
<organism evidence="1 2">
    <name type="scientific">Candidatus Woykebacteria bacterium RBG_13_40_7b</name>
    <dbReference type="NCBI Taxonomy" id="1802594"/>
    <lineage>
        <taxon>Bacteria</taxon>
        <taxon>Candidatus Woykeibacteriota</taxon>
    </lineage>
</organism>
<name>A0A1G1WA05_9BACT</name>
<accession>A0A1G1WA05</accession>
<dbReference type="InterPro" id="IPR029063">
    <property type="entry name" value="SAM-dependent_MTases_sf"/>
</dbReference>
<reference evidence="1 2" key="1">
    <citation type="journal article" date="2016" name="Nat. Commun.">
        <title>Thousands of microbial genomes shed light on interconnected biogeochemical processes in an aquifer system.</title>
        <authorList>
            <person name="Anantharaman K."/>
            <person name="Brown C.T."/>
            <person name="Hug L.A."/>
            <person name="Sharon I."/>
            <person name="Castelle C.J."/>
            <person name="Probst A.J."/>
            <person name="Thomas B.C."/>
            <person name="Singh A."/>
            <person name="Wilkins M.J."/>
            <person name="Karaoz U."/>
            <person name="Brodie E.L."/>
            <person name="Williams K.H."/>
            <person name="Hubbard S.S."/>
            <person name="Banfield J.F."/>
        </authorList>
    </citation>
    <scope>NUCLEOTIDE SEQUENCE [LARGE SCALE GENOMIC DNA]</scope>
</reference>
<dbReference type="AlphaFoldDB" id="A0A1G1WA05"/>
<gene>
    <name evidence="1" type="ORF">A2Y57_01285</name>
</gene>
<dbReference type="Gene3D" id="3.40.50.150">
    <property type="entry name" value="Vaccinia Virus protein VP39"/>
    <property type="match status" value="1"/>
</dbReference>
<evidence type="ECO:0000313" key="1">
    <source>
        <dbReference type="EMBL" id="OGY24519.1"/>
    </source>
</evidence>
<dbReference type="SUPFAM" id="SSF53335">
    <property type="entry name" value="S-adenosyl-L-methionine-dependent methyltransferases"/>
    <property type="match status" value="1"/>
</dbReference>
<sequence>MLSHYIKKEGLPKPILINGSSLPFPENSYPTIVSIRVLWHILKKRERSKLISELLRVSSQDIIADFTNQERLKNKLTGTLTSLLSFLFQQRYKDQIYFFNLSEVERSLATKQAKIEKAVPLDTFIPIWLNILPERIAKKLYPTVFKLDKFLAKIIPPTRYLLKISKNYSEKKSYYQS</sequence>
<proteinExistence type="predicted"/>
<dbReference type="EMBL" id="MHCQ01000023">
    <property type="protein sequence ID" value="OGY24519.1"/>
    <property type="molecule type" value="Genomic_DNA"/>
</dbReference>
<comment type="caution">
    <text evidence="1">The sequence shown here is derived from an EMBL/GenBank/DDBJ whole genome shotgun (WGS) entry which is preliminary data.</text>
</comment>
<dbReference type="Proteomes" id="UP000177103">
    <property type="component" value="Unassembled WGS sequence"/>
</dbReference>